<name>S3USV9_9LEPT</name>
<protein>
    <submittedName>
        <fullName evidence="2">Uncharacterized protein</fullName>
    </submittedName>
</protein>
<dbReference type="NCBIfam" id="NF047526">
    <property type="entry name" value="LIC_10421_fam"/>
    <property type="match status" value="1"/>
</dbReference>
<comment type="caution">
    <text evidence="2">The sequence shown here is derived from an EMBL/GenBank/DDBJ whole genome shotgun (WGS) entry which is preliminary data.</text>
</comment>
<accession>S3USV9</accession>
<evidence type="ECO:0000313" key="2">
    <source>
        <dbReference type="EMBL" id="EPG73486.1"/>
    </source>
</evidence>
<dbReference type="NCBIfam" id="NF047569">
    <property type="entry name" value="LIC10421_LIC12816_fam"/>
    <property type="match status" value="1"/>
</dbReference>
<dbReference type="Proteomes" id="UP000014540">
    <property type="component" value="Unassembled WGS sequence"/>
</dbReference>
<keyword evidence="1" id="KW-0175">Coiled coil</keyword>
<gene>
    <name evidence="2" type="ORF">LEP1GSC058_2407</name>
</gene>
<feature type="coiled-coil region" evidence="1">
    <location>
        <begin position="101"/>
        <end position="128"/>
    </location>
</feature>
<dbReference type="EMBL" id="AKWZ02000010">
    <property type="protein sequence ID" value="EPG73486.1"/>
    <property type="molecule type" value="Genomic_DNA"/>
</dbReference>
<sequence>MHAPDRRRMGPNHYMKLNRFASLCGIVFFLFLSPFSLASFSAEEEARLTEKALVESLSTPEQKDLVRRYLQNLAKKKRNEAAHLRELASAEPKLSPLSGRKKKLLDMAEQLDREASIHEETLRNLAAISAN</sequence>
<evidence type="ECO:0000313" key="3">
    <source>
        <dbReference type="Proteomes" id="UP000014540"/>
    </source>
</evidence>
<proteinExistence type="predicted"/>
<dbReference type="AlphaFoldDB" id="S3USV9"/>
<evidence type="ECO:0000256" key="1">
    <source>
        <dbReference type="SAM" id="Coils"/>
    </source>
</evidence>
<organism evidence="2 3">
    <name type="scientific">Leptospira fainei serovar Hurstbridge str. BUT 6</name>
    <dbReference type="NCBI Taxonomy" id="1193011"/>
    <lineage>
        <taxon>Bacteria</taxon>
        <taxon>Pseudomonadati</taxon>
        <taxon>Spirochaetota</taxon>
        <taxon>Spirochaetia</taxon>
        <taxon>Leptospirales</taxon>
        <taxon>Leptospiraceae</taxon>
        <taxon>Leptospira</taxon>
    </lineage>
</organism>
<reference evidence="2" key="1">
    <citation type="submission" date="2013-04" db="EMBL/GenBank/DDBJ databases">
        <authorList>
            <person name="Harkins D.M."/>
            <person name="Durkin A.S."/>
            <person name="Selengut J.D."/>
            <person name="Sanka R."/>
            <person name="DePew J."/>
            <person name="Purushe J."/>
            <person name="Ahmed A."/>
            <person name="van der Linden H."/>
            <person name="Goris M.G.A."/>
            <person name="Hartskeerl R.A."/>
            <person name="Vinetz J.M."/>
            <person name="Sutton G.G."/>
            <person name="Nelson W.C."/>
            <person name="Fouts D.E."/>
        </authorList>
    </citation>
    <scope>NUCLEOTIDE SEQUENCE [LARGE SCALE GENOMIC DNA]</scope>
    <source>
        <strain evidence="2">BUT 6</strain>
    </source>
</reference>
<keyword evidence="3" id="KW-1185">Reference proteome</keyword>